<dbReference type="InterPro" id="IPR032710">
    <property type="entry name" value="NTF2-like_dom_sf"/>
</dbReference>
<sequence>MAVSSVEDNKAIMRFIVERNDARDFYAYAKHLSEDFVGHHHFIPDGLHGNTSLSDFFYQVEGISFPDGNHTIHHLFGEGDLVGIDLSFIGTFTVDLPMGVPANGKQVEFRYNILCRFDGEKLAELWWFPYDSFQLMQGLGMA</sequence>
<dbReference type="Gene3D" id="3.10.450.50">
    <property type="match status" value="1"/>
</dbReference>
<evidence type="ECO:0008006" key="3">
    <source>
        <dbReference type="Google" id="ProtNLM"/>
    </source>
</evidence>
<name>A0A916NC73_9BACT</name>
<proteinExistence type="predicted"/>
<dbReference type="InterPro" id="IPR009959">
    <property type="entry name" value="Cyclase_SnoaL-like"/>
</dbReference>
<comment type="caution">
    <text evidence="1">The sequence shown here is derived from an EMBL/GenBank/DDBJ whole genome shotgun (WGS) entry which is preliminary data.</text>
</comment>
<dbReference type="Pfam" id="PF07366">
    <property type="entry name" value="SnoaL"/>
    <property type="match status" value="1"/>
</dbReference>
<accession>A0A916NC73</accession>
<evidence type="ECO:0000313" key="2">
    <source>
        <dbReference type="Proteomes" id="UP000680038"/>
    </source>
</evidence>
<dbReference type="AlphaFoldDB" id="A0A916NC73"/>
<dbReference type="GO" id="GO:0030638">
    <property type="term" value="P:polyketide metabolic process"/>
    <property type="evidence" value="ECO:0007669"/>
    <property type="project" value="InterPro"/>
</dbReference>
<keyword evidence="2" id="KW-1185">Reference proteome</keyword>
<organism evidence="1 2">
    <name type="scientific">Dyadobacter helix</name>
    <dbReference type="NCBI Taxonomy" id="2822344"/>
    <lineage>
        <taxon>Bacteria</taxon>
        <taxon>Pseudomonadati</taxon>
        <taxon>Bacteroidota</taxon>
        <taxon>Cytophagia</taxon>
        <taxon>Cytophagales</taxon>
        <taxon>Spirosomataceae</taxon>
        <taxon>Dyadobacter</taxon>
    </lineage>
</organism>
<dbReference type="Proteomes" id="UP000680038">
    <property type="component" value="Unassembled WGS sequence"/>
</dbReference>
<gene>
    <name evidence="1" type="ORF">DYBT9275_02373</name>
</gene>
<dbReference type="RefSeq" id="WP_215239015.1">
    <property type="nucleotide sequence ID" value="NZ_CAJRAF010000002.1"/>
</dbReference>
<dbReference type="EMBL" id="CAJRAF010000002">
    <property type="protein sequence ID" value="CAG5000047.1"/>
    <property type="molecule type" value="Genomic_DNA"/>
</dbReference>
<dbReference type="SUPFAM" id="SSF54427">
    <property type="entry name" value="NTF2-like"/>
    <property type="match status" value="1"/>
</dbReference>
<evidence type="ECO:0000313" key="1">
    <source>
        <dbReference type="EMBL" id="CAG5000047.1"/>
    </source>
</evidence>
<reference evidence="1" key="1">
    <citation type="submission" date="2021-04" db="EMBL/GenBank/DDBJ databases">
        <authorList>
            <person name="Rodrigo-Torres L."/>
            <person name="Arahal R. D."/>
            <person name="Lucena T."/>
        </authorList>
    </citation>
    <scope>NUCLEOTIDE SEQUENCE</scope>
    <source>
        <strain evidence="1">CECT 9275</strain>
    </source>
</reference>
<protein>
    <recommendedName>
        <fullName evidence="3">SnoaL-like domain-containing protein</fullName>
    </recommendedName>
</protein>